<dbReference type="SMART" id="SM00100">
    <property type="entry name" value="cNMP"/>
    <property type="match status" value="1"/>
</dbReference>
<dbReference type="CDD" id="cd00038">
    <property type="entry name" value="CAP_ED"/>
    <property type="match status" value="1"/>
</dbReference>
<dbReference type="OrthoDB" id="663011at2"/>
<dbReference type="InterPro" id="IPR014710">
    <property type="entry name" value="RmlC-like_jellyroll"/>
</dbReference>
<feature type="domain" description="Cyclic nucleotide-binding" evidence="1">
    <location>
        <begin position="11"/>
        <end position="57"/>
    </location>
</feature>
<dbReference type="SUPFAM" id="SSF51206">
    <property type="entry name" value="cAMP-binding domain-like"/>
    <property type="match status" value="1"/>
</dbReference>
<dbReference type="InterPro" id="IPR018490">
    <property type="entry name" value="cNMP-bd_dom_sf"/>
</dbReference>
<dbReference type="InterPro" id="IPR000595">
    <property type="entry name" value="cNMP-bd_dom"/>
</dbReference>
<organism evidence="2 3">
    <name type="scientific">Runella aurantiaca</name>
    <dbReference type="NCBI Taxonomy" id="2282308"/>
    <lineage>
        <taxon>Bacteria</taxon>
        <taxon>Pseudomonadati</taxon>
        <taxon>Bacteroidota</taxon>
        <taxon>Cytophagia</taxon>
        <taxon>Cytophagales</taxon>
        <taxon>Spirosomataceae</taxon>
        <taxon>Runella</taxon>
    </lineage>
</organism>
<dbReference type="RefSeq" id="WP_114459939.1">
    <property type="nucleotide sequence ID" value="NZ_QPIW01000002.1"/>
</dbReference>
<protein>
    <submittedName>
        <fullName evidence="2">Crp/Fnr family transcriptional regulator</fullName>
    </submittedName>
</protein>
<accession>A0A369IG99</accession>
<dbReference type="Proteomes" id="UP000253141">
    <property type="component" value="Unassembled WGS sequence"/>
</dbReference>
<keyword evidence="3" id="KW-1185">Reference proteome</keyword>
<reference evidence="2 3" key="1">
    <citation type="submission" date="2018-07" db="EMBL/GenBank/DDBJ databases">
        <title>Genome analysis of Runella aurantiaca.</title>
        <authorList>
            <person name="Yang X."/>
        </authorList>
    </citation>
    <scope>NUCLEOTIDE SEQUENCE [LARGE SCALE GENOMIC DNA]</scope>
    <source>
        <strain evidence="2 3">YX9</strain>
    </source>
</reference>
<sequence length="191" mass="22177">MRQKLINYFAEISSLSHNELAEVMEQLDIKSFEKGTVLIHEGQVHTKCYYIIEGLVRQYSLEDGLEKSIGFFTEYQTVMSIPSLTELKPSKYYFVCSEPVTCIVGDPTEEQEMYAKYPKLETLTRSMIEQDFGQTQEDFASFVTSSPEKRYLNLLQNRPDLLQRVPQHQLASYLGITPESLSRIRKRITKK</sequence>
<proteinExistence type="predicted"/>
<comment type="caution">
    <text evidence="2">The sequence shown here is derived from an EMBL/GenBank/DDBJ whole genome shotgun (WGS) entry which is preliminary data.</text>
</comment>
<dbReference type="EMBL" id="QPIW01000002">
    <property type="protein sequence ID" value="RDB07367.1"/>
    <property type="molecule type" value="Genomic_DNA"/>
</dbReference>
<evidence type="ECO:0000259" key="1">
    <source>
        <dbReference type="PROSITE" id="PS50042"/>
    </source>
</evidence>
<name>A0A369IG99_9BACT</name>
<dbReference type="Gene3D" id="2.60.120.10">
    <property type="entry name" value="Jelly Rolls"/>
    <property type="match status" value="1"/>
</dbReference>
<dbReference type="Pfam" id="PF00027">
    <property type="entry name" value="cNMP_binding"/>
    <property type="match status" value="1"/>
</dbReference>
<evidence type="ECO:0000313" key="3">
    <source>
        <dbReference type="Proteomes" id="UP000253141"/>
    </source>
</evidence>
<dbReference type="AlphaFoldDB" id="A0A369IG99"/>
<gene>
    <name evidence="2" type="ORF">DVG78_05015</name>
</gene>
<evidence type="ECO:0000313" key="2">
    <source>
        <dbReference type="EMBL" id="RDB07367.1"/>
    </source>
</evidence>
<dbReference type="PROSITE" id="PS50042">
    <property type="entry name" value="CNMP_BINDING_3"/>
    <property type="match status" value="1"/>
</dbReference>